<organism evidence="8 9">
    <name type="scientific">Alteromonas gilva</name>
    <dbReference type="NCBI Taxonomy" id="2987522"/>
    <lineage>
        <taxon>Bacteria</taxon>
        <taxon>Pseudomonadati</taxon>
        <taxon>Pseudomonadota</taxon>
        <taxon>Gammaproteobacteria</taxon>
        <taxon>Alteromonadales</taxon>
        <taxon>Alteromonadaceae</taxon>
        <taxon>Alteromonas/Salinimonas group</taxon>
        <taxon>Alteromonas</taxon>
    </lineage>
</organism>
<feature type="transmembrane region" description="Helical" evidence="6">
    <location>
        <begin position="92"/>
        <end position="108"/>
    </location>
</feature>
<feature type="transmembrane region" description="Helical" evidence="6">
    <location>
        <begin position="67"/>
        <end position="85"/>
    </location>
</feature>
<sequence length="259" mass="28672">MKIEKSPYELSSAVLPVVIAVALLWVIQSAGVLFDLPLNTLGVIPREWARLYGVATSALVHGSYEHLFNNTLPLVVLGAMVRYGYPNSRGKVLLMVWLVSGAGVWLFGRESVHLGASGISHGLFFFLFIVSLLRKDRRSAALMMIAFLMYGGMIMTIFPRDPGISFEAHFFGAVGGVASALLFWRRDPKHADKRYAWQDEELNDTEDPVIGDLWKQAPYPEATSFEGPAPGDGESFSQNSGERRPHGQQDQSQRGTSER</sequence>
<evidence type="ECO:0000256" key="1">
    <source>
        <dbReference type="ARBA" id="ARBA00004141"/>
    </source>
</evidence>
<evidence type="ECO:0000256" key="4">
    <source>
        <dbReference type="ARBA" id="ARBA00023136"/>
    </source>
</evidence>
<reference evidence="8 9" key="1">
    <citation type="submission" date="2022-10" db="EMBL/GenBank/DDBJ databases">
        <title>Alteromonas sp. chi3 Genome sequencing.</title>
        <authorList>
            <person name="Park S."/>
        </authorList>
    </citation>
    <scope>NUCLEOTIDE SEQUENCE [LARGE SCALE GENOMIC DNA]</scope>
    <source>
        <strain evidence="9">chi3</strain>
    </source>
</reference>
<keyword evidence="3 6" id="KW-1133">Transmembrane helix</keyword>
<evidence type="ECO:0000256" key="5">
    <source>
        <dbReference type="SAM" id="MobiDB-lite"/>
    </source>
</evidence>
<keyword evidence="2 6" id="KW-0812">Transmembrane</keyword>
<feature type="transmembrane region" description="Helical" evidence="6">
    <location>
        <begin position="164"/>
        <end position="184"/>
    </location>
</feature>
<feature type="transmembrane region" description="Helical" evidence="6">
    <location>
        <begin position="114"/>
        <end position="133"/>
    </location>
</feature>
<feature type="transmembrane region" description="Helical" evidence="6">
    <location>
        <begin position="12"/>
        <end position="34"/>
    </location>
</feature>
<proteinExistence type="predicted"/>
<protein>
    <submittedName>
        <fullName evidence="8">Rhomboid family intramembrane serine protease</fullName>
    </submittedName>
</protein>
<evidence type="ECO:0000256" key="3">
    <source>
        <dbReference type="ARBA" id="ARBA00022989"/>
    </source>
</evidence>
<gene>
    <name evidence="8" type="ORF">OIK42_10495</name>
</gene>
<name>A0ABT5L425_9ALTE</name>
<keyword evidence="9" id="KW-1185">Reference proteome</keyword>
<dbReference type="Proteomes" id="UP001218788">
    <property type="component" value="Unassembled WGS sequence"/>
</dbReference>
<feature type="region of interest" description="Disordered" evidence="5">
    <location>
        <begin position="220"/>
        <end position="259"/>
    </location>
</feature>
<evidence type="ECO:0000313" key="8">
    <source>
        <dbReference type="EMBL" id="MDC8831189.1"/>
    </source>
</evidence>
<dbReference type="EMBL" id="JAQQXP010000001">
    <property type="protein sequence ID" value="MDC8831189.1"/>
    <property type="molecule type" value="Genomic_DNA"/>
</dbReference>
<dbReference type="InterPro" id="IPR022764">
    <property type="entry name" value="Peptidase_S54_rhomboid_dom"/>
</dbReference>
<comment type="caution">
    <text evidence="8">The sequence shown here is derived from an EMBL/GenBank/DDBJ whole genome shotgun (WGS) entry which is preliminary data.</text>
</comment>
<evidence type="ECO:0000313" key="9">
    <source>
        <dbReference type="Proteomes" id="UP001218788"/>
    </source>
</evidence>
<feature type="domain" description="Peptidase S54 rhomboid" evidence="7">
    <location>
        <begin position="50"/>
        <end position="185"/>
    </location>
</feature>
<dbReference type="PANTHER" id="PTHR43731:SF9">
    <property type="entry name" value="SLR1461 PROTEIN"/>
    <property type="match status" value="1"/>
</dbReference>
<dbReference type="InterPro" id="IPR035952">
    <property type="entry name" value="Rhomboid-like_sf"/>
</dbReference>
<evidence type="ECO:0000256" key="2">
    <source>
        <dbReference type="ARBA" id="ARBA00022692"/>
    </source>
</evidence>
<keyword evidence="8" id="KW-0378">Hydrolase</keyword>
<dbReference type="InterPro" id="IPR050925">
    <property type="entry name" value="Rhomboid_protease_S54"/>
</dbReference>
<dbReference type="Gene3D" id="1.20.1540.10">
    <property type="entry name" value="Rhomboid-like"/>
    <property type="match status" value="1"/>
</dbReference>
<feature type="transmembrane region" description="Helical" evidence="6">
    <location>
        <begin position="140"/>
        <end position="158"/>
    </location>
</feature>
<evidence type="ECO:0000256" key="6">
    <source>
        <dbReference type="SAM" id="Phobius"/>
    </source>
</evidence>
<dbReference type="RefSeq" id="WP_273640344.1">
    <property type="nucleotide sequence ID" value="NZ_JAQQXP010000001.1"/>
</dbReference>
<dbReference type="GO" id="GO:0006508">
    <property type="term" value="P:proteolysis"/>
    <property type="evidence" value="ECO:0007669"/>
    <property type="project" value="UniProtKB-KW"/>
</dbReference>
<accession>A0ABT5L425</accession>
<dbReference type="GO" id="GO:0008233">
    <property type="term" value="F:peptidase activity"/>
    <property type="evidence" value="ECO:0007669"/>
    <property type="project" value="UniProtKB-KW"/>
</dbReference>
<dbReference type="Pfam" id="PF01694">
    <property type="entry name" value="Rhomboid"/>
    <property type="match status" value="1"/>
</dbReference>
<dbReference type="SUPFAM" id="SSF144091">
    <property type="entry name" value="Rhomboid-like"/>
    <property type="match status" value="1"/>
</dbReference>
<keyword evidence="8" id="KW-0645">Protease</keyword>
<dbReference type="PANTHER" id="PTHR43731">
    <property type="entry name" value="RHOMBOID PROTEASE"/>
    <property type="match status" value="1"/>
</dbReference>
<evidence type="ECO:0000259" key="7">
    <source>
        <dbReference type="Pfam" id="PF01694"/>
    </source>
</evidence>
<keyword evidence="4 6" id="KW-0472">Membrane</keyword>
<comment type="subcellular location">
    <subcellularLocation>
        <location evidence="1">Membrane</location>
        <topology evidence="1">Multi-pass membrane protein</topology>
    </subcellularLocation>
</comment>
<feature type="compositionally biased region" description="Polar residues" evidence="5">
    <location>
        <begin position="248"/>
        <end position="259"/>
    </location>
</feature>